<dbReference type="AlphaFoldDB" id="A0A540N4L8"/>
<reference evidence="1 2" key="1">
    <citation type="journal article" date="2019" name="G3 (Bethesda)">
        <title>Sequencing of a Wild Apple (Malus baccata) Genome Unravels the Differences Between Cultivated and Wild Apple Species Regarding Disease Resistance and Cold Tolerance.</title>
        <authorList>
            <person name="Chen X."/>
        </authorList>
    </citation>
    <scope>NUCLEOTIDE SEQUENCE [LARGE SCALE GENOMIC DNA]</scope>
    <source>
        <strain evidence="2">cv. Shandingzi</strain>
        <tissue evidence="1">Leaves</tissue>
    </source>
</reference>
<protein>
    <recommendedName>
        <fullName evidence="3">Berberine/berberine-like domain-containing protein</fullName>
    </recommendedName>
</protein>
<evidence type="ECO:0000313" key="2">
    <source>
        <dbReference type="Proteomes" id="UP000315295"/>
    </source>
</evidence>
<accession>A0A540N4L8</accession>
<dbReference type="EMBL" id="VIEB01000112">
    <property type="protein sequence ID" value="TQE05985.1"/>
    <property type="molecule type" value="Genomic_DNA"/>
</dbReference>
<gene>
    <name evidence="1" type="ORF">C1H46_008409</name>
</gene>
<keyword evidence="2" id="KW-1185">Reference proteome</keyword>
<evidence type="ECO:0008006" key="3">
    <source>
        <dbReference type="Google" id="ProtNLM"/>
    </source>
</evidence>
<dbReference type="STRING" id="106549.A0A540N4L8"/>
<sequence>MGTTRVAYVPKDKDELTALQDRLRKRFPVDAYNKARRELDPNRILSNNKLEKLFPLSDTV</sequence>
<organism evidence="1 2">
    <name type="scientific">Malus baccata</name>
    <name type="common">Siberian crab apple</name>
    <name type="synonym">Pyrus baccata</name>
    <dbReference type="NCBI Taxonomy" id="106549"/>
    <lineage>
        <taxon>Eukaryota</taxon>
        <taxon>Viridiplantae</taxon>
        <taxon>Streptophyta</taxon>
        <taxon>Embryophyta</taxon>
        <taxon>Tracheophyta</taxon>
        <taxon>Spermatophyta</taxon>
        <taxon>Magnoliopsida</taxon>
        <taxon>eudicotyledons</taxon>
        <taxon>Gunneridae</taxon>
        <taxon>Pentapetalae</taxon>
        <taxon>rosids</taxon>
        <taxon>fabids</taxon>
        <taxon>Rosales</taxon>
        <taxon>Rosaceae</taxon>
        <taxon>Amygdaloideae</taxon>
        <taxon>Maleae</taxon>
        <taxon>Malus</taxon>
    </lineage>
</organism>
<evidence type="ECO:0000313" key="1">
    <source>
        <dbReference type="EMBL" id="TQE05985.1"/>
    </source>
</evidence>
<proteinExistence type="predicted"/>
<comment type="caution">
    <text evidence="1">The sequence shown here is derived from an EMBL/GenBank/DDBJ whole genome shotgun (WGS) entry which is preliminary data.</text>
</comment>
<name>A0A540N4L8_MALBA</name>
<dbReference type="Proteomes" id="UP000315295">
    <property type="component" value="Unassembled WGS sequence"/>
</dbReference>